<evidence type="ECO:0000313" key="3">
    <source>
        <dbReference type="Proteomes" id="UP001157160"/>
    </source>
</evidence>
<dbReference type="AlphaFoldDB" id="A0AA37UHL6"/>
<evidence type="ECO:0000256" key="1">
    <source>
        <dbReference type="SAM" id="Coils"/>
    </source>
</evidence>
<feature type="coiled-coil region" evidence="1">
    <location>
        <begin position="279"/>
        <end position="309"/>
    </location>
</feature>
<proteinExistence type="predicted"/>
<dbReference type="EMBL" id="BSUL01000001">
    <property type="protein sequence ID" value="GMA29018.1"/>
    <property type="molecule type" value="Genomic_DNA"/>
</dbReference>
<protein>
    <submittedName>
        <fullName evidence="2">Uncharacterized protein</fullName>
    </submittedName>
</protein>
<evidence type="ECO:0000313" key="2">
    <source>
        <dbReference type="EMBL" id="GMA29018.1"/>
    </source>
</evidence>
<sequence length="322" mass="35879">MLAAVIALVLIGTALWAMSNRRWLEDAYTGWNYQPSAELAAVRDRIQMSDEGDFLFAASTPSLEDAAQFNESCNREDPTFYILGCYTGSMIHLYRITDERLAGIVEVTAAHEMLHAAWDRMSEDEHAELEPLLEAEYERVADDAFAERMDYYAQAQPGTRVNELHSIIGTEVADLSPELEAHYAEYFQDRSIVVALHDGYSSVLADIQERSESLVAELDALAGTIEAGRTEYEQGTSELNADIEVFNARASTPGGFDTDEFERQRDALYARGDALDEQRDAVNADVTRYEELRAELESLNAESAALLQSMDSLQAPEEVPVP</sequence>
<gene>
    <name evidence="2" type="ORF">GCM10025874_22710</name>
</gene>
<dbReference type="Proteomes" id="UP001157160">
    <property type="component" value="Unassembled WGS sequence"/>
</dbReference>
<reference evidence="2 3" key="1">
    <citation type="journal article" date="2014" name="Int. J. Syst. Evol. Microbiol.">
        <title>Complete genome sequence of Corynebacterium casei LMG S-19264T (=DSM 44701T), isolated from a smear-ripened cheese.</title>
        <authorList>
            <consortium name="US DOE Joint Genome Institute (JGI-PGF)"/>
            <person name="Walter F."/>
            <person name="Albersmeier A."/>
            <person name="Kalinowski J."/>
            <person name="Ruckert C."/>
        </authorList>
    </citation>
    <scope>NUCLEOTIDE SEQUENCE [LARGE SCALE GENOMIC DNA]</scope>
    <source>
        <strain evidence="2 3">NBRC 112289</strain>
    </source>
</reference>
<keyword evidence="3" id="KW-1185">Reference proteome</keyword>
<accession>A0AA37UHL6</accession>
<keyword evidence="1" id="KW-0175">Coiled coil</keyword>
<comment type="caution">
    <text evidence="2">The sequence shown here is derived from an EMBL/GenBank/DDBJ whole genome shotgun (WGS) entry which is preliminary data.</text>
</comment>
<name>A0AA37UHL6_9MICO</name>
<organism evidence="2 3">
    <name type="scientific">Arenivirga flava</name>
    <dbReference type="NCBI Taxonomy" id="1930060"/>
    <lineage>
        <taxon>Bacteria</taxon>
        <taxon>Bacillati</taxon>
        <taxon>Actinomycetota</taxon>
        <taxon>Actinomycetes</taxon>
        <taxon>Micrococcales</taxon>
        <taxon>Microbacteriaceae</taxon>
        <taxon>Arenivirga</taxon>
    </lineage>
</organism>